<dbReference type="InterPro" id="IPR013486">
    <property type="entry name" value="SpoIID/LytB"/>
</dbReference>
<dbReference type="InterPro" id="IPR051922">
    <property type="entry name" value="Bact_Sporulation_Assoc"/>
</dbReference>
<accession>A0ABT1Y3G4</accession>
<dbReference type="RefSeq" id="WP_089609303.1">
    <property type="nucleotide sequence ID" value="NZ_CP022121.1"/>
</dbReference>
<evidence type="ECO:0000313" key="2">
    <source>
        <dbReference type="EMBL" id="MCR6545419.1"/>
    </source>
</evidence>
<dbReference type="InterPro" id="IPR014225">
    <property type="entry name" value="Spore_II_D_firmicutes"/>
</dbReference>
<feature type="domain" description="Sporulation stage II protein D amidase enhancer LytB N-terminal" evidence="1">
    <location>
        <begin position="46"/>
        <end position="147"/>
    </location>
</feature>
<dbReference type="PANTHER" id="PTHR30032:SF4">
    <property type="entry name" value="AMIDASE ENHANCER"/>
    <property type="match status" value="1"/>
</dbReference>
<organism evidence="2 3">
    <name type="scientific">Dehalobacterium formicoaceticum</name>
    <dbReference type="NCBI Taxonomy" id="51515"/>
    <lineage>
        <taxon>Bacteria</taxon>
        <taxon>Bacillati</taxon>
        <taxon>Bacillota</taxon>
        <taxon>Clostridia</taxon>
        <taxon>Eubacteriales</taxon>
        <taxon>Peptococcaceae</taxon>
        <taxon>Dehalobacterium</taxon>
    </lineage>
</organism>
<evidence type="ECO:0000259" key="1">
    <source>
        <dbReference type="Pfam" id="PF08486"/>
    </source>
</evidence>
<evidence type="ECO:0000313" key="3">
    <source>
        <dbReference type="Proteomes" id="UP001524944"/>
    </source>
</evidence>
<reference evidence="2 3" key="1">
    <citation type="submission" date="2022-08" db="EMBL/GenBank/DDBJ databases">
        <title>Proteogenomics of the novel Dehalobacterium formicoaceticum strain EZ94 highlights a key role of methyltransferases during anaerobic dichloromethane degradation.</title>
        <authorList>
            <person name="Wasmund K."/>
        </authorList>
    </citation>
    <scope>NUCLEOTIDE SEQUENCE [LARGE SCALE GENOMIC DNA]</scope>
    <source>
        <strain evidence="2 3">EZ94</strain>
    </source>
</reference>
<name>A0ABT1Y3G4_9FIRM</name>
<dbReference type="NCBIfam" id="TIGR02870">
    <property type="entry name" value="spore_II_D"/>
    <property type="match status" value="1"/>
</dbReference>
<protein>
    <submittedName>
        <fullName evidence="2">Stage II sporulation protein D</fullName>
    </submittedName>
</protein>
<keyword evidence="3" id="KW-1185">Reference proteome</keyword>
<dbReference type="Proteomes" id="UP001524944">
    <property type="component" value="Unassembled WGS sequence"/>
</dbReference>
<dbReference type="NCBIfam" id="TIGR02669">
    <property type="entry name" value="SpoIID_LytB"/>
    <property type="match status" value="1"/>
</dbReference>
<dbReference type="PANTHER" id="PTHR30032">
    <property type="entry name" value="N-ACETYLMURAMOYL-L-ALANINE AMIDASE-RELATED"/>
    <property type="match status" value="1"/>
</dbReference>
<dbReference type="EMBL" id="JANPWE010000003">
    <property type="protein sequence ID" value="MCR6545419.1"/>
    <property type="molecule type" value="Genomic_DNA"/>
</dbReference>
<comment type="caution">
    <text evidence="2">The sequence shown here is derived from an EMBL/GenBank/DDBJ whole genome shotgun (WGS) entry which is preliminary data.</text>
</comment>
<proteinExistence type="predicted"/>
<dbReference type="InterPro" id="IPR013693">
    <property type="entry name" value="SpoIID/LytB_N"/>
</dbReference>
<gene>
    <name evidence="2" type="primary">spoIID</name>
    <name evidence="2" type="ORF">NVS47_07800</name>
</gene>
<dbReference type="Pfam" id="PF08486">
    <property type="entry name" value="SpoIID"/>
    <property type="match status" value="1"/>
</dbReference>
<sequence>MKKFSLFLLFAFALGVFLLLKYFGPWESGSIGGPLIHVYLVAENKTLQMPLEDYLVGVLAAEVPARFEEEALKAQAIAARTYALKKTEAFKDGGNPVHPQGEVCTNPGHCQGWLSSKEMKEKWGWLKYREYERKLQHALRETQGVVAKFQGRLIDPVYHSTCGGRTENGDQVWTHSVPYLTSVSCLLDQEAPKYHGEIAVPLNDFLGRLDLNSNAKSFNASSLRLLAKTETGRVKSISVLGKTFSGGEIRSKFGLNSTNFTWEVTKDAVVFHTTGYGHGVGLCQYGANGMAKNGAKAEEILQHYYQGITLDKMY</sequence>